<dbReference type="STRING" id="58919.A0A316YZ43"/>
<feature type="compositionally biased region" description="Low complexity" evidence="1">
    <location>
        <begin position="52"/>
        <end position="64"/>
    </location>
</feature>
<organism evidence="2 3">
    <name type="scientific">Tilletiopsis washingtonensis</name>
    <dbReference type="NCBI Taxonomy" id="58919"/>
    <lineage>
        <taxon>Eukaryota</taxon>
        <taxon>Fungi</taxon>
        <taxon>Dikarya</taxon>
        <taxon>Basidiomycota</taxon>
        <taxon>Ustilaginomycotina</taxon>
        <taxon>Exobasidiomycetes</taxon>
        <taxon>Entylomatales</taxon>
        <taxon>Entylomatales incertae sedis</taxon>
        <taxon>Tilletiopsis</taxon>
    </lineage>
</organism>
<name>A0A316YZ43_9BASI</name>
<protein>
    <recommendedName>
        <fullName evidence="4">SURP motif domain-containing protein</fullName>
    </recommendedName>
</protein>
<evidence type="ECO:0000256" key="1">
    <source>
        <dbReference type="SAM" id="MobiDB-lite"/>
    </source>
</evidence>
<feature type="compositionally biased region" description="Low complexity" evidence="1">
    <location>
        <begin position="20"/>
        <end position="38"/>
    </location>
</feature>
<dbReference type="AlphaFoldDB" id="A0A316YZ43"/>
<feature type="compositionally biased region" description="Basic residues" evidence="1">
    <location>
        <begin position="10"/>
        <end position="19"/>
    </location>
</feature>
<evidence type="ECO:0000313" key="2">
    <source>
        <dbReference type="EMBL" id="PWN94539.1"/>
    </source>
</evidence>
<dbReference type="Proteomes" id="UP000245946">
    <property type="component" value="Unassembled WGS sequence"/>
</dbReference>
<feature type="region of interest" description="Disordered" evidence="1">
    <location>
        <begin position="138"/>
        <end position="158"/>
    </location>
</feature>
<dbReference type="RefSeq" id="XP_025594818.1">
    <property type="nucleotide sequence ID" value="XM_025744505.1"/>
</dbReference>
<evidence type="ECO:0008006" key="4">
    <source>
        <dbReference type="Google" id="ProtNLM"/>
    </source>
</evidence>
<sequence length="339" mass="36859">MAPHAGPSTRRSRRVRRSGAARGGSVFSSDSDGSLSLPDEPDDSDVADPFWARPALRSASGSASPSPPPRDAFHASVPYDEARTRTPPPEPGAPTHPPLSTEEQAELADLEPEEVAVYLRAKQERQRQERIAGVERIEREQAEAQRAERERRAQEERDRWKLTAPQLALMERTAAAVRSSSTPDVLQMRILAGHGADARFSFLRRGREQHWGAEWDRLLRGERVTLEEEKKGLLVGYDSDSEESEVGASGREGDGATAEAQQVAAAEEQAAAPTAPGPPPTLPQESASKRPHSPEAADADALAAAKAARLQRAREWASKRRQELAEEASAAAQNEQSDV</sequence>
<reference evidence="2 3" key="1">
    <citation type="journal article" date="2018" name="Mol. Biol. Evol.">
        <title>Broad Genomic Sampling Reveals a Smut Pathogenic Ancestry of the Fungal Clade Ustilaginomycotina.</title>
        <authorList>
            <person name="Kijpornyongpan T."/>
            <person name="Mondo S.J."/>
            <person name="Barry K."/>
            <person name="Sandor L."/>
            <person name="Lee J."/>
            <person name="Lipzen A."/>
            <person name="Pangilinan J."/>
            <person name="LaButti K."/>
            <person name="Hainaut M."/>
            <person name="Henrissat B."/>
            <person name="Grigoriev I.V."/>
            <person name="Spatafora J.W."/>
            <person name="Aime M.C."/>
        </authorList>
    </citation>
    <scope>NUCLEOTIDE SEQUENCE [LARGE SCALE GENOMIC DNA]</scope>
    <source>
        <strain evidence="2 3">MCA 4186</strain>
    </source>
</reference>
<feature type="compositionally biased region" description="Low complexity" evidence="1">
    <location>
        <begin position="299"/>
        <end position="310"/>
    </location>
</feature>
<feature type="region of interest" description="Disordered" evidence="1">
    <location>
        <begin position="1"/>
        <end position="113"/>
    </location>
</feature>
<evidence type="ECO:0000313" key="3">
    <source>
        <dbReference type="Proteomes" id="UP000245946"/>
    </source>
</evidence>
<feature type="compositionally biased region" description="Low complexity" evidence="1">
    <location>
        <begin position="327"/>
        <end position="339"/>
    </location>
</feature>
<dbReference type="EMBL" id="KZ819311">
    <property type="protein sequence ID" value="PWN94539.1"/>
    <property type="molecule type" value="Genomic_DNA"/>
</dbReference>
<feature type="region of interest" description="Disordered" evidence="1">
    <location>
        <begin position="230"/>
        <end position="339"/>
    </location>
</feature>
<dbReference type="GeneID" id="37272049"/>
<proteinExistence type="predicted"/>
<dbReference type="OrthoDB" id="2552978at2759"/>
<feature type="compositionally biased region" description="Pro residues" evidence="1">
    <location>
        <begin position="86"/>
        <end position="97"/>
    </location>
</feature>
<feature type="compositionally biased region" description="Basic and acidic residues" evidence="1">
    <location>
        <begin position="312"/>
        <end position="324"/>
    </location>
</feature>
<gene>
    <name evidence="2" type="ORF">FA09DRAFT_341900</name>
</gene>
<feature type="compositionally biased region" description="Acidic residues" evidence="1">
    <location>
        <begin position="103"/>
        <end position="113"/>
    </location>
</feature>
<keyword evidence="3" id="KW-1185">Reference proteome</keyword>
<feature type="compositionally biased region" description="Low complexity" evidence="1">
    <location>
        <begin position="256"/>
        <end position="274"/>
    </location>
</feature>
<accession>A0A316YZ43</accession>